<dbReference type="Proteomes" id="UP000095192">
    <property type="component" value="Unassembled WGS sequence"/>
</dbReference>
<evidence type="ECO:0000313" key="1">
    <source>
        <dbReference type="EMBL" id="OEH78303.1"/>
    </source>
</evidence>
<accession>A0A1D3D4C1</accession>
<gene>
    <name evidence="1" type="ORF">cyc_04918</name>
</gene>
<dbReference type="EMBL" id="JROU02000784">
    <property type="protein sequence ID" value="OEH78303.1"/>
    <property type="molecule type" value="Genomic_DNA"/>
</dbReference>
<reference evidence="1 2" key="1">
    <citation type="journal article" date="2016" name="BMC Genomics">
        <title>Comparative genomics reveals Cyclospora cayetanensis possesses coccidia-like metabolism and invasion components but unique surface antigens.</title>
        <authorList>
            <person name="Liu S."/>
            <person name="Wang L."/>
            <person name="Zheng H."/>
            <person name="Xu Z."/>
            <person name="Roellig D.M."/>
            <person name="Li N."/>
            <person name="Frace M.A."/>
            <person name="Tang K."/>
            <person name="Arrowood M.J."/>
            <person name="Moss D.M."/>
            <person name="Zhang L."/>
            <person name="Feng Y."/>
            <person name="Xiao L."/>
        </authorList>
    </citation>
    <scope>NUCLEOTIDE SEQUENCE [LARGE SCALE GENOMIC DNA]</scope>
    <source>
        <strain evidence="1 2">CHN_HEN01</strain>
    </source>
</reference>
<organism evidence="1 2">
    <name type="scientific">Cyclospora cayetanensis</name>
    <dbReference type="NCBI Taxonomy" id="88456"/>
    <lineage>
        <taxon>Eukaryota</taxon>
        <taxon>Sar</taxon>
        <taxon>Alveolata</taxon>
        <taxon>Apicomplexa</taxon>
        <taxon>Conoidasida</taxon>
        <taxon>Coccidia</taxon>
        <taxon>Eucoccidiorida</taxon>
        <taxon>Eimeriorina</taxon>
        <taxon>Eimeriidae</taxon>
        <taxon>Cyclospora</taxon>
    </lineage>
</organism>
<dbReference type="VEuPathDB" id="ToxoDB:LOC34621371"/>
<sequence length="784" mass="84720">MTEPARAREGKNPSNEAEEPRRVPSSGHPKAKEEQESSSCGGTTSAESPREATLGEYNLGACSGMPADGWAEALSVAIPMEVCDVEKSDEQKKEADTGGHSWLPSADSMLAHSSSHRAPVNGKLCRSTSSTSGCYPSEPGPKSMARRAAAAAVAANSCRGDDPTPSRLPHRSGLDRTAKGVAAGYKQASSTCGISTKHEGEGGRELRDTDLTTEESDETSGSVHSFKDGDETYERLRKSRAERRKSTDQDTDEGPGSNEESYGTQLETPSRGLGKRSIKRPARYEDWLAENEDEHASPAVPPARMPHQKRCRGGTFPVPRVVKRKEEPVETCPATSETPVPRPNARGSAITTRKRRLMPWLDMAAVEAVAANCVAKPLPDSDRAIATGVAAAAAAAAAVAATTAVTFTPVSARVLSGRGASASDGIQGIFDRALNTLRRIPQSEGQPSSETAPSSAAPTSHGQKRATCEVTSFHESHIDNTASSAVHADWDAHSSCGSHPRWQQQLYRHPSQPTTTTAMRYPTLASELEEVAEQAAREAACFQASAGIGRSSLIESGSVEPDTVRRFLLWHGRKPPQPAARAPPQRAEQQLQLIKEQLLEQHRLLCARNEQKAQNRILATSSQHRSLGSIIHGSVPDTHHLRLEVQHEQERRQQKLDLNELKENLELQLLTSIAAEEHARLGSDRLACEGEVQQQPPTPTFSERQRAQTQQAMLSEQLQQLALLGSIDSLFERHVPDSPPNGSTGSEEDGDSFVLPSSSSLQQHQRGKNTQRVRSPTLSDKCDN</sequence>
<protein>
    <submittedName>
        <fullName evidence="1">Uncharacterized protein</fullName>
    </submittedName>
</protein>
<evidence type="ECO:0000313" key="2">
    <source>
        <dbReference type="Proteomes" id="UP000095192"/>
    </source>
</evidence>
<dbReference type="GeneID" id="34621371"/>
<name>A0A1D3D4C1_9EIME</name>
<proteinExistence type="predicted"/>
<keyword evidence="2" id="KW-1185">Reference proteome</keyword>
<dbReference type="AlphaFoldDB" id="A0A1D3D4C1"/>
<comment type="caution">
    <text evidence="1">The sequence shown here is derived from an EMBL/GenBank/DDBJ whole genome shotgun (WGS) entry which is preliminary data.</text>
</comment>
<dbReference type="VEuPathDB" id="ToxoDB:cyc_04918"/>